<dbReference type="InterPro" id="IPR001747">
    <property type="entry name" value="Vitellogenin_N"/>
</dbReference>
<feature type="signal peptide" evidence="3">
    <location>
        <begin position="1"/>
        <end position="20"/>
    </location>
</feature>
<accession>A0A9R1U3X1</accession>
<keyword evidence="5" id="KW-1185">Reference proteome</keyword>
<dbReference type="RefSeq" id="XP_011308111.1">
    <property type="nucleotide sequence ID" value="XM_011309809.1"/>
</dbReference>
<dbReference type="PROSITE" id="PS51211">
    <property type="entry name" value="VITELLOGENIN"/>
    <property type="match status" value="1"/>
</dbReference>
<proteinExistence type="predicted"/>
<protein>
    <submittedName>
        <fullName evidence="6">Vitellogenin-3</fullName>
    </submittedName>
</protein>
<dbReference type="Pfam" id="PF01347">
    <property type="entry name" value="Vitellogenin_N"/>
    <property type="match status" value="1"/>
</dbReference>
<dbReference type="InterPro" id="IPR050733">
    <property type="entry name" value="Vitellogenin/Apolipophorin"/>
</dbReference>
<dbReference type="Proteomes" id="UP000694866">
    <property type="component" value="Unplaced"/>
</dbReference>
<dbReference type="PANTHER" id="PTHR23345">
    <property type="entry name" value="VITELLOGENIN-RELATED"/>
    <property type="match status" value="1"/>
</dbReference>
<reference evidence="6" key="1">
    <citation type="submission" date="2025-08" db="UniProtKB">
        <authorList>
            <consortium name="RefSeq"/>
        </authorList>
    </citation>
    <scope>IDENTIFICATION</scope>
    <source>
        <strain evidence="6">USDA-PBARC FA_bdor</strain>
        <tissue evidence="6">Whole organism</tissue>
    </source>
</reference>
<organism evidence="5 6">
    <name type="scientific">Fopius arisanus</name>
    <dbReference type="NCBI Taxonomy" id="64838"/>
    <lineage>
        <taxon>Eukaryota</taxon>
        <taxon>Metazoa</taxon>
        <taxon>Ecdysozoa</taxon>
        <taxon>Arthropoda</taxon>
        <taxon>Hexapoda</taxon>
        <taxon>Insecta</taxon>
        <taxon>Pterygota</taxon>
        <taxon>Neoptera</taxon>
        <taxon>Endopterygota</taxon>
        <taxon>Hymenoptera</taxon>
        <taxon>Apocrita</taxon>
        <taxon>Ichneumonoidea</taxon>
        <taxon>Braconidae</taxon>
        <taxon>Opiinae</taxon>
        <taxon>Fopius</taxon>
    </lineage>
</organism>
<dbReference type="GO" id="GO:0005319">
    <property type="term" value="F:lipid transporter activity"/>
    <property type="evidence" value="ECO:0007669"/>
    <property type="project" value="InterPro"/>
</dbReference>
<dbReference type="InterPro" id="IPR011030">
    <property type="entry name" value="Lipovitellin_superhlx_dom"/>
</dbReference>
<dbReference type="SMART" id="SM00638">
    <property type="entry name" value="LPD_N"/>
    <property type="match status" value="1"/>
</dbReference>
<dbReference type="Gene3D" id="1.25.10.20">
    <property type="entry name" value="Vitellinogen, superhelical"/>
    <property type="match status" value="1"/>
</dbReference>
<comment type="caution">
    <text evidence="2">Lacks conserved residue(s) required for the propagation of feature annotation.</text>
</comment>
<dbReference type="SUPFAM" id="SSF48431">
    <property type="entry name" value="Lipovitellin-phosvitin complex, superhelical domain"/>
    <property type="match status" value="1"/>
</dbReference>
<name>A0A9R1U3X1_9HYME</name>
<dbReference type="InterPro" id="IPR015816">
    <property type="entry name" value="Vitellinogen_b-sht_N"/>
</dbReference>
<sequence>MIRAVKIVAALAVCLAVANATGPFPRDRGLVYSYYGDVKAGIIEPAAYASQYSISGEFNVEPIESDRDDLSFFMVALVNVRTGLHNGIAEHYEPTKASRSLPEPAQILEHPFLIAYQENGQLAGVRISSDEPRWSRNMKMAMASMLQLDMPSLNLESPIKHHSFMSKENTIHGDCWTSYDVHPTEDTDELIITKFGSPRNCTNYNIFTFNNAEVEACDLPPERPVNMASRRVFKVKKDHQNILIKSLIAHGGVNYFPWKGRSEAHYVLNNATFVLLNKKPPAGFRLSFLKNLLKIEDISYLKPEGSYSEGSGIDVTQGRHVVSDPDILISKAKEMLKEAADYLEEDHLEAKEPDFKHGQTINRLVRTMSFMQVSDLRQLFSDVKSTDGSVKTIFLETLPYVGTPAAVEVINELIRLEETDVDRLFAMQMLAKLPLSVRNPTPETALLLDPFRTSGLSYNVRAAAIPSFGSLLFRAFKNTPKSEQHSILQEQIEMFYNQLVNNEYNEKVAALAGLRNLQVGGIFERLAPLIRGQMELKQFPDASLMTNLRMHAIWAVEKSIPSYQAAHDLLWPIMADSNLPLKLRIAAYDVLIRQAPSMTNILHIYWFMVYEKNEHLYNYHHTTIKGLANSVNPCDMHLKELATKILRFTRIHTPVSYRLSSSFMVNAMDEIYGHGDQVSLSYTLNENTGFPDVLNIESSEIAGRKRVTLWKIQLILQNFNHYTSPLTAFIRFGRVPVANDDVVRILEEAGRNSTMGELLIDAVISFRGRVVFANHYRGRTIIGLFDDLAPLVKIHRNTAEFMRKFVSYDAMYEQHVVSEMGLPVLLESKIPMVQSIFGMEQRDYILGSVVEFGYKAWRHGDYSMSIYNPLLDVWHSIKRATATDVQFFYEFTNGRTFMPAASETIIPILSSKKDFKQGLITHAKDCTTISEGDDGALKRSCPTCEYHETVTKGIAAKRNHEDVNDVKDMGLQFSTSVFDCETGLTPVVIDKEFFRSLYKERKNSWGYDWSAELLALSQTFKNLIISPRMGSCGFMYKVEPSTKYPTSHLKLSLKVNTEDVDDNQKTPHILSATKFSLRGSLKAIAVNEKEPICAWHVNMDLDMSREHKQNTMSLQMSRSTPGEKNLVICVDAQKTYPSLPDDPLKLGVTKDETYSKLTVAMGKADTTECPSDQTLITVGVKGELSEEQKRKFIQESISGDCKADMDKSMYKNSEGLVPRTEKCLDHAIRFTTLRKYTINVTHENVPECITSALQSYEDEIKALLYPHLMYTSEHTDLGTMRMTIKFPMNLDSMNMSVATPDQGWDIVGAEVSEKSWLGMERDPPRHQGFGPDPDKHLWISPLDNTRFPFTFITNYRSNAIRLCSLYPEVVLTSDGGEISHSMSDEWTLAIGDKYSQSFAVFVKSVNNIMGLKLFFGEHLVEFSPNRNDYSIKINNEDFAVNELINGTFVPRDQWPWVFKLTNYGGITAVQINDVPITIFQSLNSVTVMIDRKLQGNIAGLCGNLNGKYKNQLPEIYQIP</sequence>
<dbReference type="Gene3D" id="2.30.230.10">
    <property type="entry name" value="Lipovitellin, beta-sheet shell regions, chain A"/>
    <property type="match status" value="1"/>
</dbReference>
<dbReference type="GeneID" id="105269499"/>
<evidence type="ECO:0000256" key="2">
    <source>
        <dbReference type="PROSITE-ProRule" id="PRU00557"/>
    </source>
</evidence>
<feature type="chain" id="PRO_5040400604" evidence="3">
    <location>
        <begin position="21"/>
        <end position="1519"/>
    </location>
</feature>
<evidence type="ECO:0000256" key="3">
    <source>
        <dbReference type="SAM" id="SignalP"/>
    </source>
</evidence>
<dbReference type="SUPFAM" id="SSF56968">
    <property type="entry name" value="Lipovitellin-phosvitin complex, beta-sheet shell regions"/>
    <property type="match status" value="1"/>
</dbReference>
<gene>
    <name evidence="6" type="primary">LOC105269499</name>
</gene>
<keyword evidence="1 3" id="KW-0732">Signal</keyword>
<evidence type="ECO:0000259" key="4">
    <source>
        <dbReference type="PROSITE" id="PS51211"/>
    </source>
</evidence>
<dbReference type="OrthoDB" id="5956066at2759"/>
<evidence type="ECO:0000313" key="6">
    <source>
        <dbReference type="RefSeq" id="XP_011308111.1"/>
    </source>
</evidence>
<keyword evidence="2" id="KW-1015">Disulfide bond</keyword>
<dbReference type="CTD" id="100122522"/>
<feature type="disulfide bond" evidence="2">
    <location>
        <begin position="175"/>
        <end position="201"/>
    </location>
</feature>
<dbReference type="KEGG" id="fas:105269499"/>
<evidence type="ECO:0000313" key="5">
    <source>
        <dbReference type="Proteomes" id="UP000694866"/>
    </source>
</evidence>
<dbReference type="PANTHER" id="PTHR23345:SF33">
    <property type="entry name" value="CROSSVEINLESS D"/>
    <property type="match status" value="1"/>
</dbReference>
<dbReference type="InterPro" id="IPR015819">
    <property type="entry name" value="Lipid_transp_b-sht_shell"/>
</dbReference>
<evidence type="ECO:0000256" key="1">
    <source>
        <dbReference type="ARBA" id="ARBA00022729"/>
    </source>
</evidence>
<feature type="domain" description="Vitellogenin" evidence="4">
    <location>
        <begin position="24"/>
        <end position="694"/>
    </location>
</feature>